<accession>A0A1E8FKD4</accession>
<sequence length="729" mass="81633">MLGGRISLFCLNLGLVAFSVLPAKSVKAQEPIFNSSIPRHSQSDFGGVGLMQMPTARVKPTGEFSFTLSDNDLYRHYSLSLQVFPWLESNIRFTQVHDILYSYDSNFSGDNEYTDKSIDVKAILLKEGNWAPQIGVGLRDLGGTGLFDSEYFVASKQLGPIDLTIGVGWGYIANRNNIHQNQTSGACSRSNSYSGNGGSVDVSRMFSGCLSFFGGIEYQTPISGLAVKFEYDGNDYQNDFPTQRNQIAIPVSSPWNIGAVYSLSDWGHLHLSYERGNTLALGLTISTNFASLKPHWTPSPPPAYHKAESKNTLSEEEWQKVLSTVKQQAGYAEARIYQQNKTITLVGKQSKYRDDDAAASHAAVLLANTGMEAEQYRIVTANHGLNLSEKSVNRQQLEQVLTAAYPNASFKDAVVTRNPESDYGSPTSEQSSRFSYGFAPVLIQSFGGSEDFYLFAAGLRGGLEYKLKRNWLVTGSLYANIFDNYDKFNYTVPPDGTSLTRVRTLTRQYFKEDIRLSNLQLTYFTRLNTNLFVQYYGGYLESMFAGVGSEWLYRPLNTSWAFGVDINYVKQREPTSLLGLYAQENHIDEELERPYRVQTGTATGHATFYWQPQKNTILDNTLLKISVGRYLAEDVGFTFDFSKQFDSGVIAGTYVTKTNLTSDEYGEGSFTKGFYISIPFDLININPTTRRGNISWQPLTRDGGQRVGKRFSLFKETDARSPWYSKAQY</sequence>
<comment type="caution">
    <text evidence="1">The sequence shown here is derived from an EMBL/GenBank/DDBJ whole genome shotgun (WGS) entry which is preliminary data.</text>
</comment>
<protein>
    <recommendedName>
        <fullName evidence="3">WbfB protein</fullName>
    </recommendedName>
</protein>
<organism evidence="1 2">
    <name type="scientific">Alteromonas lipolytica</name>
    <dbReference type="NCBI Taxonomy" id="1856405"/>
    <lineage>
        <taxon>Bacteria</taxon>
        <taxon>Pseudomonadati</taxon>
        <taxon>Pseudomonadota</taxon>
        <taxon>Gammaproteobacteria</taxon>
        <taxon>Alteromonadales</taxon>
        <taxon>Alteromonadaceae</taxon>
        <taxon>Alteromonas/Salinimonas group</taxon>
        <taxon>Alteromonas</taxon>
    </lineage>
</organism>
<dbReference type="AlphaFoldDB" id="A0A1E8FKD4"/>
<reference evidence="1 2" key="1">
    <citation type="submission" date="2016-09" db="EMBL/GenBank/DDBJ databases">
        <title>Alteromonas lipolytica, a new species isolated from sea water.</title>
        <authorList>
            <person name="Wu Y.-H."/>
            <person name="Cheng H."/>
            <person name="Xu X.-W."/>
        </authorList>
    </citation>
    <scope>NUCLEOTIDE SEQUENCE [LARGE SCALE GENOMIC DNA]</scope>
    <source>
        <strain evidence="1 2">JW12</strain>
    </source>
</reference>
<dbReference type="EMBL" id="MJIC01000004">
    <property type="protein sequence ID" value="OFI36078.1"/>
    <property type="molecule type" value="Genomic_DNA"/>
</dbReference>
<evidence type="ECO:0008006" key="3">
    <source>
        <dbReference type="Google" id="ProtNLM"/>
    </source>
</evidence>
<proteinExistence type="predicted"/>
<dbReference type="OrthoDB" id="19542at2"/>
<evidence type="ECO:0000313" key="2">
    <source>
        <dbReference type="Proteomes" id="UP000176037"/>
    </source>
</evidence>
<gene>
    <name evidence="1" type="ORF">BFC17_10455</name>
</gene>
<dbReference type="InterPro" id="IPR010344">
    <property type="entry name" value="YbjH"/>
</dbReference>
<dbReference type="Proteomes" id="UP000176037">
    <property type="component" value="Unassembled WGS sequence"/>
</dbReference>
<name>A0A1E8FKD4_9ALTE</name>
<dbReference type="Pfam" id="PF06082">
    <property type="entry name" value="YjbH"/>
    <property type="match status" value="1"/>
</dbReference>
<dbReference type="RefSeq" id="WP_070174921.1">
    <property type="nucleotide sequence ID" value="NZ_BMJR01000004.1"/>
</dbReference>
<evidence type="ECO:0000313" key="1">
    <source>
        <dbReference type="EMBL" id="OFI36078.1"/>
    </source>
</evidence>
<dbReference type="STRING" id="1856405.BFC17_10455"/>
<keyword evidence="2" id="KW-1185">Reference proteome</keyword>